<reference evidence="4" key="1">
    <citation type="journal article" date="2020" name="mSystems">
        <title>Genome- and Community-Level Interaction Insights into Carbon Utilization and Element Cycling Functions of Hydrothermarchaeota in Hydrothermal Sediment.</title>
        <authorList>
            <person name="Zhou Z."/>
            <person name="Liu Y."/>
            <person name="Xu W."/>
            <person name="Pan J."/>
            <person name="Luo Z.H."/>
            <person name="Li M."/>
        </authorList>
    </citation>
    <scope>NUCLEOTIDE SEQUENCE [LARGE SCALE GENOMIC DNA]</scope>
    <source>
        <strain evidence="4">SpSt-757</strain>
    </source>
</reference>
<keyword evidence="1" id="KW-0812">Transmembrane</keyword>
<dbReference type="Gene3D" id="3.50.90.10">
    <property type="entry name" value="YerB-like"/>
    <property type="match status" value="1"/>
</dbReference>
<name>A0A7V3N5C4_UNCC3</name>
<protein>
    <submittedName>
        <fullName evidence="4">DUF3048 domain-containing protein</fullName>
    </submittedName>
</protein>
<feature type="transmembrane region" description="Helical" evidence="1">
    <location>
        <begin position="7"/>
        <end position="25"/>
    </location>
</feature>
<dbReference type="Pfam" id="PF17479">
    <property type="entry name" value="DUF3048_C"/>
    <property type="match status" value="1"/>
</dbReference>
<feature type="domain" description="DUF3048" evidence="3">
    <location>
        <begin position="229"/>
        <end position="335"/>
    </location>
</feature>
<sequence length="347" mass="39610">MNKRLKILLGIFAGIVLGGLIIWYYQGQNTPTPQTVSEISKKQNNQVKQEEVKKAVCLVNGSLVNENLANRHPLGIMIENSVDARPQIGLADAQLVYEAIAEGGITRFLAIYSCSEPEKVGPVRSARIYYLDWVSEFNAFYAHVGGNYDALQKIKEYGILDLDQFRYGSSAYWRVPEVGKAIEHTMYTSTKKLWNIADKNKWPKKADFTPWDFKDDLEESQRPQNASATVNFSTPNYSVKWSYDPKTNTYSRSQTKTPTIKAKNIIIQWMDRWPIVSKIGERGYAMKTVGSGKAKILMDGKVIDGTWKKDSRTERTWFYDSSGNKIKFNRGQIWIEIVHNDTPIKLE</sequence>
<evidence type="ECO:0000256" key="1">
    <source>
        <dbReference type="SAM" id="Phobius"/>
    </source>
</evidence>
<keyword evidence="1" id="KW-0472">Membrane</keyword>
<dbReference type="InterPro" id="IPR023158">
    <property type="entry name" value="YerB-like_sf"/>
</dbReference>
<comment type="caution">
    <text evidence="4">The sequence shown here is derived from an EMBL/GenBank/DDBJ whole genome shotgun (WGS) entry which is preliminary data.</text>
</comment>
<dbReference type="EMBL" id="DTGG01000050">
    <property type="protein sequence ID" value="HFZ08787.1"/>
    <property type="molecule type" value="Genomic_DNA"/>
</dbReference>
<evidence type="ECO:0000313" key="4">
    <source>
        <dbReference type="EMBL" id="HFZ08787.1"/>
    </source>
</evidence>
<dbReference type="Pfam" id="PF11258">
    <property type="entry name" value="DUF3048"/>
    <property type="match status" value="1"/>
</dbReference>
<accession>A0A7V3N5C4</accession>
<evidence type="ECO:0000259" key="2">
    <source>
        <dbReference type="Pfam" id="PF11258"/>
    </source>
</evidence>
<gene>
    <name evidence="4" type="ORF">ENV41_01475</name>
</gene>
<organism evidence="4">
    <name type="scientific">candidate division CPR3 bacterium</name>
    <dbReference type="NCBI Taxonomy" id="2268181"/>
    <lineage>
        <taxon>Bacteria</taxon>
        <taxon>Bacteria division CPR3</taxon>
    </lineage>
</organism>
<keyword evidence="1" id="KW-1133">Transmembrane helix</keyword>
<evidence type="ECO:0000259" key="3">
    <source>
        <dbReference type="Pfam" id="PF17479"/>
    </source>
</evidence>
<dbReference type="InterPro" id="IPR021416">
    <property type="entry name" value="DUF3048_N"/>
</dbReference>
<dbReference type="InterPro" id="IPR035328">
    <property type="entry name" value="DUF3048_C"/>
</dbReference>
<dbReference type="SUPFAM" id="SSF159774">
    <property type="entry name" value="YerB-like"/>
    <property type="match status" value="1"/>
</dbReference>
<dbReference type="AlphaFoldDB" id="A0A7V3N5C4"/>
<feature type="domain" description="DUF3048" evidence="2">
    <location>
        <begin position="64"/>
        <end position="201"/>
    </location>
</feature>
<proteinExistence type="predicted"/>